<evidence type="ECO:0000256" key="8">
    <source>
        <dbReference type="PROSITE-ProRule" id="PRU00169"/>
    </source>
</evidence>
<dbReference type="PANTHER" id="PTHR42713:SF3">
    <property type="entry name" value="TRANSCRIPTIONAL REGULATORY PROTEIN HPTR"/>
    <property type="match status" value="1"/>
</dbReference>
<keyword evidence="13" id="KW-1185">Reference proteome</keyword>
<sequence>MYKVLLVDDENWVIKSLEAGVDWPKSGFRVAGKANNGSRALQLVQELKPHIVFTDIRMPGMSGLELIKKIKEFDNDIQVVVISGYAEFAYVQKSLNYGVLGYCLKPFDDYEIDALLRSAAKIIEEINMKRESHLLDLMDHWPSEMSETAFDRILADVGLIADTVHVVVSVGKGRLAFPEGTKAIGIHLGSSRCGYFVQFPVPANADETLFETIPESIVGIGVVRSDRRMNELMKHIELATTCAWDFFIHGRICRQEEAQEDETMNEAANSLVRNLEIAVAKKEPSLVRAHLDEMRLPTNKRNLRIHHALKIYNIVYFHDSYDRRNSSVDDYIFSKDQLYHLYHNFDQMIECLKELLSESDTSSALPTERATEHANLKEIVKYMNEHYRGDISIQSISKIFFLNPNYLSQLFKRELKVTFTEYLTKIRLQEAKHLLSATGLSIGEVADGVGFKDYFYFIRLFKKHTLQTPRQYRFKDKHGEINPESGRRAEEKA</sequence>
<dbReference type="CDD" id="cd17536">
    <property type="entry name" value="REC_YesN-like"/>
    <property type="match status" value="1"/>
</dbReference>
<feature type="domain" description="Response regulatory" evidence="11">
    <location>
        <begin position="3"/>
        <end position="120"/>
    </location>
</feature>
<keyword evidence="4" id="KW-0902">Two-component regulatory system</keyword>
<comment type="subcellular location">
    <subcellularLocation>
        <location evidence="1">Cytoplasm</location>
    </subcellularLocation>
</comment>
<protein>
    <submittedName>
        <fullName evidence="12">Response regulator</fullName>
    </submittedName>
</protein>
<dbReference type="EMBL" id="RBZM01000012">
    <property type="protein sequence ID" value="RKP46772.1"/>
    <property type="molecule type" value="Genomic_DNA"/>
</dbReference>
<dbReference type="PROSITE" id="PS01124">
    <property type="entry name" value="HTH_ARAC_FAMILY_2"/>
    <property type="match status" value="1"/>
</dbReference>
<dbReference type="PROSITE" id="PS50110">
    <property type="entry name" value="RESPONSE_REGULATORY"/>
    <property type="match status" value="1"/>
</dbReference>
<feature type="domain" description="HTH araC/xylS-type" evidence="10">
    <location>
        <begin position="377"/>
        <end position="475"/>
    </location>
</feature>
<gene>
    <name evidence="12" type="ORF">D7Z26_24530</name>
</gene>
<dbReference type="Pfam" id="PF00072">
    <property type="entry name" value="Response_reg"/>
    <property type="match status" value="1"/>
</dbReference>
<dbReference type="InterPro" id="IPR051552">
    <property type="entry name" value="HptR"/>
</dbReference>
<evidence type="ECO:0000256" key="4">
    <source>
        <dbReference type="ARBA" id="ARBA00023012"/>
    </source>
</evidence>
<dbReference type="RefSeq" id="WP_120979673.1">
    <property type="nucleotide sequence ID" value="NZ_RBZM01000012.1"/>
</dbReference>
<evidence type="ECO:0000256" key="5">
    <source>
        <dbReference type="ARBA" id="ARBA00023015"/>
    </source>
</evidence>
<proteinExistence type="predicted"/>
<evidence type="ECO:0000259" key="11">
    <source>
        <dbReference type="PROSITE" id="PS50110"/>
    </source>
</evidence>
<feature type="modified residue" description="4-aspartylphosphate" evidence="8">
    <location>
        <position position="55"/>
    </location>
</feature>
<evidence type="ECO:0000256" key="2">
    <source>
        <dbReference type="ARBA" id="ARBA00022490"/>
    </source>
</evidence>
<feature type="region of interest" description="Disordered" evidence="9">
    <location>
        <begin position="474"/>
        <end position="493"/>
    </location>
</feature>
<dbReference type="GO" id="GO:0005737">
    <property type="term" value="C:cytoplasm"/>
    <property type="evidence" value="ECO:0007669"/>
    <property type="project" value="UniProtKB-SubCell"/>
</dbReference>
<dbReference type="GO" id="GO:0043565">
    <property type="term" value="F:sequence-specific DNA binding"/>
    <property type="evidence" value="ECO:0007669"/>
    <property type="project" value="InterPro"/>
</dbReference>
<dbReference type="SUPFAM" id="SSF46689">
    <property type="entry name" value="Homeodomain-like"/>
    <property type="match status" value="2"/>
</dbReference>
<evidence type="ECO:0000313" key="13">
    <source>
        <dbReference type="Proteomes" id="UP000282076"/>
    </source>
</evidence>
<keyword evidence="5" id="KW-0805">Transcription regulation</keyword>
<dbReference type="SUPFAM" id="SSF52172">
    <property type="entry name" value="CheY-like"/>
    <property type="match status" value="1"/>
</dbReference>
<keyword evidence="3 8" id="KW-0597">Phosphoprotein</keyword>
<evidence type="ECO:0000259" key="10">
    <source>
        <dbReference type="PROSITE" id="PS01124"/>
    </source>
</evidence>
<dbReference type="Gene3D" id="3.40.50.2300">
    <property type="match status" value="1"/>
</dbReference>
<organism evidence="12 13">
    <name type="scientific">Cohnella endophytica</name>
    <dbReference type="NCBI Taxonomy" id="2419778"/>
    <lineage>
        <taxon>Bacteria</taxon>
        <taxon>Bacillati</taxon>
        <taxon>Bacillota</taxon>
        <taxon>Bacilli</taxon>
        <taxon>Bacillales</taxon>
        <taxon>Paenibacillaceae</taxon>
        <taxon>Cohnella</taxon>
    </lineage>
</organism>
<dbReference type="InterPro" id="IPR011006">
    <property type="entry name" value="CheY-like_superfamily"/>
</dbReference>
<evidence type="ECO:0000256" key="1">
    <source>
        <dbReference type="ARBA" id="ARBA00004496"/>
    </source>
</evidence>
<reference evidence="12 13" key="1">
    <citation type="submission" date="2018-10" db="EMBL/GenBank/DDBJ databases">
        <title>Cohnella sp. M2MS4P-1, whole genome shotgun sequence.</title>
        <authorList>
            <person name="Tuo L."/>
        </authorList>
    </citation>
    <scope>NUCLEOTIDE SEQUENCE [LARGE SCALE GENOMIC DNA]</scope>
    <source>
        <strain evidence="12 13">M2MS4P-1</strain>
    </source>
</reference>
<evidence type="ECO:0000256" key="7">
    <source>
        <dbReference type="ARBA" id="ARBA00023163"/>
    </source>
</evidence>
<keyword evidence="2" id="KW-0963">Cytoplasm</keyword>
<dbReference type="SMART" id="SM00448">
    <property type="entry name" value="REC"/>
    <property type="match status" value="1"/>
</dbReference>
<dbReference type="InterPro" id="IPR018060">
    <property type="entry name" value="HTH_AraC"/>
</dbReference>
<evidence type="ECO:0000256" key="6">
    <source>
        <dbReference type="ARBA" id="ARBA00023125"/>
    </source>
</evidence>
<dbReference type="InterPro" id="IPR009057">
    <property type="entry name" value="Homeodomain-like_sf"/>
</dbReference>
<evidence type="ECO:0000313" key="12">
    <source>
        <dbReference type="EMBL" id="RKP46772.1"/>
    </source>
</evidence>
<dbReference type="AlphaFoldDB" id="A0A494X974"/>
<dbReference type="PANTHER" id="PTHR42713">
    <property type="entry name" value="HISTIDINE KINASE-RELATED"/>
    <property type="match status" value="1"/>
</dbReference>
<evidence type="ECO:0000256" key="3">
    <source>
        <dbReference type="ARBA" id="ARBA00022553"/>
    </source>
</evidence>
<dbReference type="Gene3D" id="1.10.10.60">
    <property type="entry name" value="Homeodomain-like"/>
    <property type="match status" value="2"/>
</dbReference>
<accession>A0A494X974</accession>
<dbReference type="InterPro" id="IPR001789">
    <property type="entry name" value="Sig_transdc_resp-reg_receiver"/>
</dbReference>
<name>A0A494X974_9BACL</name>
<evidence type="ECO:0000256" key="9">
    <source>
        <dbReference type="SAM" id="MobiDB-lite"/>
    </source>
</evidence>
<dbReference type="GO" id="GO:0003700">
    <property type="term" value="F:DNA-binding transcription factor activity"/>
    <property type="evidence" value="ECO:0007669"/>
    <property type="project" value="InterPro"/>
</dbReference>
<dbReference type="Proteomes" id="UP000282076">
    <property type="component" value="Unassembled WGS sequence"/>
</dbReference>
<comment type="caution">
    <text evidence="12">The sequence shown here is derived from an EMBL/GenBank/DDBJ whole genome shotgun (WGS) entry which is preliminary data.</text>
</comment>
<keyword evidence="6" id="KW-0238">DNA-binding</keyword>
<dbReference type="OrthoDB" id="342399at2"/>
<dbReference type="SMART" id="SM00342">
    <property type="entry name" value="HTH_ARAC"/>
    <property type="match status" value="1"/>
</dbReference>
<keyword evidence="7" id="KW-0804">Transcription</keyword>
<dbReference type="GO" id="GO:0000160">
    <property type="term" value="P:phosphorelay signal transduction system"/>
    <property type="evidence" value="ECO:0007669"/>
    <property type="project" value="UniProtKB-KW"/>
</dbReference>
<dbReference type="Pfam" id="PF12833">
    <property type="entry name" value="HTH_18"/>
    <property type="match status" value="1"/>
</dbReference>